<dbReference type="EMBL" id="CP022132">
    <property type="protein sequence ID" value="ASG68875.1"/>
    <property type="molecule type" value="Genomic_DNA"/>
</dbReference>
<accession>A0ABN5B430</accession>
<dbReference type="InterPro" id="IPR002935">
    <property type="entry name" value="SAM_O-MeTrfase"/>
</dbReference>
<dbReference type="CDD" id="cd02440">
    <property type="entry name" value="AdoMet_MTases"/>
    <property type="match status" value="1"/>
</dbReference>
<sequence length="218" mass="24859">MSIESLFNNSNLNQYIDDNSVNLDRVTEKLFNKAKNDKFSNMLSSPNQLQLISLLIKMINAKNILEIGVFRGFSTLVMAQALPANGKIEACDISYEYIDPYKHFWQEADVEHKINLNIAPALETLDKFIQLDKKFDFAYIDADKPNYINYYEQTLSLMNSGGVIAIDNVLWSGKVANNSDNEESTVTIRKLNELIYNDNRVKFCIISISDGVNLVRKL</sequence>
<dbReference type="PANTHER" id="PTHR10509:SF93">
    <property type="entry name" value="CATECHOL O-METHYLTRANSFERASE DOMAIN-CONTAINING PROTEIN 1"/>
    <property type="match status" value="1"/>
</dbReference>
<dbReference type="Gene3D" id="3.40.50.150">
    <property type="entry name" value="Vaccinia Virus protein VP39"/>
    <property type="match status" value="1"/>
</dbReference>
<dbReference type="GO" id="GO:0008168">
    <property type="term" value="F:methyltransferase activity"/>
    <property type="evidence" value="ECO:0007669"/>
    <property type="project" value="UniProtKB-KW"/>
</dbReference>
<dbReference type="PANTHER" id="PTHR10509">
    <property type="entry name" value="O-METHYLTRANSFERASE-RELATED"/>
    <property type="match status" value="1"/>
</dbReference>
<keyword evidence="3" id="KW-0949">S-adenosyl-L-methionine</keyword>
<keyword evidence="1 4" id="KW-0489">Methyltransferase</keyword>
<dbReference type="Pfam" id="PF01596">
    <property type="entry name" value="Methyltransf_3"/>
    <property type="match status" value="1"/>
</dbReference>
<evidence type="ECO:0000313" key="5">
    <source>
        <dbReference type="Proteomes" id="UP000249910"/>
    </source>
</evidence>
<dbReference type="PROSITE" id="PS51682">
    <property type="entry name" value="SAM_OMT_I"/>
    <property type="match status" value="1"/>
</dbReference>
<organism evidence="4 5">
    <name type="scientific">Francisella halioticida</name>
    <dbReference type="NCBI Taxonomy" id="549298"/>
    <lineage>
        <taxon>Bacteria</taxon>
        <taxon>Pseudomonadati</taxon>
        <taxon>Pseudomonadota</taxon>
        <taxon>Gammaproteobacteria</taxon>
        <taxon>Thiotrichales</taxon>
        <taxon>Francisellaceae</taxon>
        <taxon>Francisella</taxon>
    </lineage>
</organism>
<keyword evidence="5" id="KW-1185">Reference proteome</keyword>
<dbReference type="Proteomes" id="UP000249910">
    <property type="component" value="Chromosome"/>
</dbReference>
<dbReference type="InterPro" id="IPR050362">
    <property type="entry name" value="Cation-dep_OMT"/>
</dbReference>
<evidence type="ECO:0000256" key="1">
    <source>
        <dbReference type="ARBA" id="ARBA00022603"/>
    </source>
</evidence>
<dbReference type="GO" id="GO:0032259">
    <property type="term" value="P:methylation"/>
    <property type="evidence" value="ECO:0007669"/>
    <property type="project" value="UniProtKB-KW"/>
</dbReference>
<dbReference type="RefSeq" id="WP_088773334.1">
    <property type="nucleotide sequence ID" value="NZ_AP023082.1"/>
</dbReference>
<keyword evidence="2" id="KW-0808">Transferase</keyword>
<proteinExistence type="predicted"/>
<name>A0ABN5B430_9GAMM</name>
<dbReference type="InterPro" id="IPR029063">
    <property type="entry name" value="SAM-dependent_MTases_sf"/>
</dbReference>
<gene>
    <name evidence="4" type="ORF">CDV26_11260</name>
</gene>
<protein>
    <submittedName>
        <fullName evidence="4">SAM-dependent methyltransferase</fullName>
    </submittedName>
</protein>
<reference evidence="4 5" key="1">
    <citation type="submission" date="2017-06" db="EMBL/GenBank/DDBJ databases">
        <title>Complete genome of Francisella halioticida.</title>
        <authorList>
            <person name="Sjodin A."/>
        </authorList>
    </citation>
    <scope>NUCLEOTIDE SEQUENCE [LARGE SCALE GENOMIC DNA]</scope>
    <source>
        <strain evidence="4 5">DSM 23729</strain>
    </source>
</reference>
<evidence type="ECO:0000256" key="3">
    <source>
        <dbReference type="ARBA" id="ARBA00022691"/>
    </source>
</evidence>
<dbReference type="SUPFAM" id="SSF53335">
    <property type="entry name" value="S-adenosyl-L-methionine-dependent methyltransferases"/>
    <property type="match status" value="1"/>
</dbReference>
<evidence type="ECO:0000256" key="2">
    <source>
        <dbReference type="ARBA" id="ARBA00022679"/>
    </source>
</evidence>
<evidence type="ECO:0000313" key="4">
    <source>
        <dbReference type="EMBL" id="ASG68875.1"/>
    </source>
</evidence>